<dbReference type="STRING" id="999552.METH_12220"/>
<dbReference type="Proteomes" id="UP000018780">
    <property type="component" value="Chromosome"/>
</dbReference>
<dbReference type="PIRSF" id="PIRSF000390">
    <property type="entry name" value="PLP_StrS"/>
    <property type="match status" value="1"/>
</dbReference>
<dbReference type="HOGENOM" id="CLU_033332_7_2_5"/>
<keyword evidence="5" id="KW-0808">Transferase</keyword>
<dbReference type="InterPro" id="IPR015422">
    <property type="entry name" value="PyrdxlP-dep_Trfase_small"/>
</dbReference>
<dbReference type="PANTHER" id="PTHR30244:SF34">
    <property type="entry name" value="DTDP-4-AMINO-4,6-DIDEOXYGALACTOSE TRANSAMINASE"/>
    <property type="match status" value="1"/>
</dbReference>
<evidence type="ECO:0000256" key="4">
    <source>
        <dbReference type="RuleBase" id="RU004508"/>
    </source>
</evidence>
<protein>
    <submittedName>
        <fullName evidence="5">Aminotransferase</fullName>
    </submittedName>
</protein>
<evidence type="ECO:0000256" key="3">
    <source>
        <dbReference type="PIRSR" id="PIRSR000390-2"/>
    </source>
</evidence>
<proteinExistence type="inferred from homology"/>
<name>V9VWT6_9RHOB</name>
<feature type="active site" description="Proton acceptor" evidence="2">
    <location>
        <position position="191"/>
    </location>
</feature>
<dbReference type="InterPro" id="IPR000653">
    <property type="entry name" value="DegT/StrS_aminotransferase"/>
</dbReference>
<evidence type="ECO:0000256" key="1">
    <source>
        <dbReference type="ARBA" id="ARBA00037999"/>
    </source>
</evidence>
<dbReference type="AlphaFoldDB" id="V9VWT6"/>
<evidence type="ECO:0000256" key="2">
    <source>
        <dbReference type="PIRSR" id="PIRSR000390-1"/>
    </source>
</evidence>
<evidence type="ECO:0000313" key="5">
    <source>
        <dbReference type="EMBL" id="AHD01337.1"/>
    </source>
</evidence>
<dbReference type="Gene3D" id="3.40.640.10">
    <property type="entry name" value="Type I PLP-dependent aspartate aminotransferase-like (Major domain)"/>
    <property type="match status" value="1"/>
</dbReference>
<dbReference type="Gene3D" id="3.90.1150.10">
    <property type="entry name" value="Aspartate Aminotransferase, domain 1"/>
    <property type="match status" value="1"/>
</dbReference>
<accession>V9VWT6</accession>
<dbReference type="PANTHER" id="PTHR30244">
    <property type="entry name" value="TRANSAMINASE"/>
    <property type="match status" value="1"/>
</dbReference>
<feature type="modified residue" description="N6-(pyridoxal phosphate)lysine" evidence="3">
    <location>
        <position position="191"/>
    </location>
</feature>
<dbReference type="PATRIC" id="fig|999552.6.peg.2437"/>
<sequence length="397" mass="43148">MSEIFSGSFTQQEPISEDAIEAALAVLRSGRLHRYNVAEGEAGETALLEQEFAAQMGAKYCLAVASGGYALATSLRAAGVKPGDKVLTNAFTLAPVPGSIASVGAEPVFVEVAENLTIDLDDLAAKADRAKVLMLSHMRGHLCDMDRLMEICNAAGITVIEDCAHTMGASWNGVLSGRHGAVGCYSCQTYKHVNSGEGGLLITDDAEIAARAIMLSGSYMLYGRHMAAPPPEVFEQVKYETPNISGRMDNLRAAILRPQLRDLDTQVERWNVRYREVENGLRGTPGLTVVARPAKEVYVGSSIQFLLLDWSEDAVQEAVRRCAARGVELKWFGTPEPVAFTSRYDSWRYAETPRLPQSDRVLAGIIDMRVPLTFSVEDCAQIARIIRAEVSAVYQSA</sequence>
<dbReference type="Pfam" id="PF01041">
    <property type="entry name" value="DegT_DnrJ_EryC1"/>
    <property type="match status" value="1"/>
</dbReference>
<reference evidence="5 6" key="1">
    <citation type="submission" date="2013-09" db="EMBL/GenBank/DDBJ databases">
        <authorList>
            <consortium name="DOE Joint Genome Institute"/>
            <person name="Klenk H.-P."/>
            <person name="Huntemann M."/>
            <person name="Han J."/>
            <person name="Chen A."/>
            <person name="Kyrpides N."/>
            <person name="Mavromatis K."/>
            <person name="Markowitz V."/>
            <person name="Palaniappan K."/>
            <person name="Ivanova N."/>
            <person name="Schaumberg A."/>
            <person name="Pati A."/>
            <person name="Liolios K."/>
            <person name="Nordberg H.P."/>
            <person name="Cantor M.N."/>
            <person name="Hua S.X."/>
            <person name="Woyke T."/>
        </authorList>
    </citation>
    <scope>NUCLEOTIDE SEQUENCE [LARGE SCALE GENOMIC DNA]</scope>
    <source>
        <strain evidence="5 6">DSM 14336</strain>
    </source>
</reference>
<keyword evidence="5" id="KW-0032">Aminotransferase</keyword>
<dbReference type="OrthoDB" id="9768668at2"/>
<organism evidence="5 6">
    <name type="scientific">Leisingera methylohalidivorans DSM 14336</name>
    <dbReference type="NCBI Taxonomy" id="999552"/>
    <lineage>
        <taxon>Bacteria</taxon>
        <taxon>Pseudomonadati</taxon>
        <taxon>Pseudomonadota</taxon>
        <taxon>Alphaproteobacteria</taxon>
        <taxon>Rhodobacterales</taxon>
        <taxon>Roseobacteraceae</taxon>
        <taxon>Leisingera</taxon>
    </lineage>
</organism>
<dbReference type="GO" id="GO:0008483">
    <property type="term" value="F:transaminase activity"/>
    <property type="evidence" value="ECO:0007669"/>
    <property type="project" value="UniProtKB-KW"/>
</dbReference>
<dbReference type="RefSeq" id="WP_024090677.1">
    <property type="nucleotide sequence ID" value="NC_023135.1"/>
</dbReference>
<keyword evidence="3 4" id="KW-0663">Pyridoxal phosphate</keyword>
<dbReference type="GO" id="GO:0030170">
    <property type="term" value="F:pyridoxal phosphate binding"/>
    <property type="evidence" value="ECO:0007669"/>
    <property type="project" value="TreeGrafter"/>
</dbReference>
<evidence type="ECO:0000313" key="6">
    <source>
        <dbReference type="Proteomes" id="UP000018780"/>
    </source>
</evidence>
<dbReference type="EMBL" id="CP006773">
    <property type="protein sequence ID" value="AHD01337.1"/>
    <property type="molecule type" value="Genomic_DNA"/>
</dbReference>
<dbReference type="GO" id="GO:0000271">
    <property type="term" value="P:polysaccharide biosynthetic process"/>
    <property type="evidence" value="ECO:0007669"/>
    <property type="project" value="TreeGrafter"/>
</dbReference>
<dbReference type="InterPro" id="IPR015421">
    <property type="entry name" value="PyrdxlP-dep_Trfase_major"/>
</dbReference>
<comment type="similarity">
    <text evidence="1 4">Belongs to the DegT/DnrJ/EryC1 family.</text>
</comment>
<dbReference type="KEGG" id="lmd:METH_12220"/>
<gene>
    <name evidence="5" type="ORF">METH_12220</name>
</gene>
<dbReference type="InterPro" id="IPR015424">
    <property type="entry name" value="PyrdxlP-dep_Trfase"/>
</dbReference>
<keyword evidence="6" id="KW-1185">Reference proteome</keyword>
<dbReference type="SUPFAM" id="SSF53383">
    <property type="entry name" value="PLP-dependent transferases"/>
    <property type="match status" value="1"/>
</dbReference>